<sequence length="556" mass="61644">MSAYNIGGMFVVTGLLTASETIFAQTYGSGAENEMNMQFMRAIALITMCCLPCASLYVVAEPIMLVMRQNPLIAKLSAQLLLKLIPVLLLAAWGQVLLYFLHAQNQVYAPLFIIGASNGVNVLLHHVLIYYTNLRLTSTAVAQGASYLFQDICLFCFIQFSKSVTKIHPVFSRSFLENWGVWFKLAVPGIIMVSTEFTHFELGNFIAGSLGSHELGVQTVLNTLDTVTYSILPHGFGTAASICVGHYLGAGCAHGPRSTLSVALLVMWSLTPVCFIIVLCLREYIPSLFSKDKAVIEEAARIIPITLLFQFLDGTNAVSIGVIKGSGLQKYGAMTNFFTLYILGAPMTIWFVYNMNMGLKGIWFGMIAGACLQSVILITICYRINWNEQVISAAERIQVDEKLEEMQTLTPTEFEMLPFDDSLETLEEEPKNETPEEELNLSEDNANASQRDSKIRPILSQRKTSNFGLICCSTSQSSRPPLKKSPPVSRRRSYSKTVRNRIILFTSMLIMLLCSIACRFLINWSAFLGIHCVYPNGTFVRVKDLLPLGNCTVVIP</sequence>
<dbReference type="GO" id="GO:1990961">
    <property type="term" value="P:xenobiotic detoxification by transmembrane export across the plasma membrane"/>
    <property type="evidence" value="ECO:0007669"/>
    <property type="project" value="InterPro"/>
</dbReference>
<reference evidence="8" key="1">
    <citation type="submission" date="2019-03" db="EMBL/GenBank/DDBJ databases">
        <title>Improved annotation for the trematode Fasciola hepatica.</title>
        <authorList>
            <person name="Choi Y.-J."/>
            <person name="Martin J."/>
            <person name="Mitreva M."/>
        </authorList>
    </citation>
    <scope>NUCLEOTIDE SEQUENCE [LARGE SCALE GENOMIC DNA]</scope>
</reference>
<evidence type="ECO:0000313" key="8">
    <source>
        <dbReference type="EMBL" id="THD28278.1"/>
    </source>
</evidence>
<dbReference type="Proteomes" id="UP000230066">
    <property type="component" value="Unassembled WGS sequence"/>
</dbReference>
<dbReference type="EMBL" id="JXXN02000191">
    <property type="protein sequence ID" value="THD28278.1"/>
    <property type="molecule type" value="Genomic_DNA"/>
</dbReference>
<dbReference type="AlphaFoldDB" id="A0A4E0RXR7"/>
<dbReference type="GO" id="GO:0015297">
    <property type="term" value="F:antiporter activity"/>
    <property type="evidence" value="ECO:0007669"/>
    <property type="project" value="InterPro"/>
</dbReference>
<comment type="caution">
    <text evidence="8">The sequence shown here is derived from an EMBL/GenBank/DDBJ whole genome shotgun (WGS) entry which is preliminary data.</text>
</comment>
<feature type="region of interest" description="Disordered" evidence="7">
    <location>
        <begin position="426"/>
        <end position="453"/>
    </location>
</feature>
<organism evidence="8 9">
    <name type="scientific">Fasciola hepatica</name>
    <name type="common">Liver fluke</name>
    <dbReference type="NCBI Taxonomy" id="6192"/>
    <lineage>
        <taxon>Eukaryota</taxon>
        <taxon>Metazoa</taxon>
        <taxon>Spiralia</taxon>
        <taxon>Lophotrochozoa</taxon>
        <taxon>Platyhelminthes</taxon>
        <taxon>Trematoda</taxon>
        <taxon>Digenea</taxon>
        <taxon>Plagiorchiida</taxon>
        <taxon>Echinostomata</taxon>
        <taxon>Echinostomatoidea</taxon>
        <taxon>Fasciolidae</taxon>
        <taxon>Fasciola</taxon>
    </lineage>
</organism>
<evidence type="ECO:0000256" key="4">
    <source>
        <dbReference type="ARBA" id="ARBA00022989"/>
    </source>
</evidence>
<comment type="subcellular location">
    <subcellularLocation>
        <location evidence="1">Membrane</location>
        <topology evidence="1">Multi-pass membrane protein</topology>
    </subcellularLocation>
</comment>
<keyword evidence="5 6" id="KW-0472">Membrane</keyword>
<gene>
    <name evidence="8" type="ORF">D915_000890</name>
</gene>
<dbReference type="CDD" id="cd13132">
    <property type="entry name" value="MATE_eukaryotic"/>
    <property type="match status" value="1"/>
</dbReference>
<name>A0A4E0RXR7_FASHE</name>
<feature type="transmembrane region" description="Helical" evidence="6">
    <location>
        <begin position="262"/>
        <end position="285"/>
    </location>
</feature>
<dbReference type="InterPro" id="IPR002528">
    <property type="entry name" value="MATE_fam"/>
</dbReference>
<dbReference type="Pfam" id="PF01554">
    <property type="entry name" value="MatE"/>
    <property type="match status" value="2"/>
</dbReference>
<evidence type="ECO:0000256" key="1">
    <source>
        <dbReference type="ARBA" id="ARBA00004141"/>
    </source>
</evidence>
<feature type="transmembrane region" description="Helical" evidence="6">
    <location>
        <begin position="335"/>
        <end position="355"/>
    </location>
</feature>
<dbReference type="GO" id="GO:0042910">
    <property type="term" value="F:xenobiotic transmembrane transporter activity"/>
    <property type="evidence" value="ECO:0007669"/>
    <property type="project" value="InterPro"/>
</dbReference>
<comment type="caution">
    <text evidence="6">Lacks conserved residue(s) required for the propagation of feature annotation.</text>
</comment>
<accession>A0A4E0RXR7</accession>
<evidence type="ECO:0000256" key="5">
    <source>
        <dbReference type="ARBA" id="ARBA00023136"/>
    </source>
</evidence>
<feature type="transmembrane region" description="Helical" evidence="6">
    <location>
        <begin position="502"/>
        <end position="522"/>
    </location>
</feature>
<evidence type="ECO:0000256" key="3">
    <source>
        <dbReference type="ARBA" id="ARBA00022692"/>
    </source>
</evidence>
<feature type="transmembrane region" description="Helical" evidence="6">
    <location>
        <begin position="107"/>
        <end position="131"/>
    </location>
</feature>
<evidence type="ECO:0000256" key="6">
    <source>
        <dbReference type="RuleBase" id="RU004914"/>
    </source>
</evidence>
<keyword evidence="4 6" id="KW-1133">Transmembrane helix</keyword>
<feature type="transmembrane region" description="Helical" evidence="6">
    <location>
        <begin position="40"/>
        <end position="59"/>
    </location>
</feature>
<dbReference type="PANTHER" id="PTHR11206">
    <property type="entry name" value="MULTIDRUG RESISTANCE PROTEIN"/>
    <property type="match status" value="1"/>
</dbReference>
<evidence type="ECO:0000256" key="2">
    <source>
        <dbReference type="ARBA" id="ARBA00010199"/>
    </source>
</evidence>
<feature type="transmembrane region" description="Helical" evidence="6">
    <location>
        <begin position="361"/>
        <end position="382"/>
    </location>
</feature>
<dbReference type="NCBIfam" id="TIGR00797">
    <property type="entry name" value="matE"/>
    <property type="match status" value="1"/>
</dbReference>
<feature type="transmembrane region" description="Helical" evidence="6">
    <location>
        <begin position="80"/>
        <end position="101"/>
    </location>
</feature>
<comment type="similarity">
    <text evidence="2 6">Belongs to the multi antimicrobial extrusion (MATE) (TC 2.A.66.1) family.</text>
</comment>
<protein>
    <recommendedName>
        <fullName evidence="6">Multidrug and toxin extrusion protein</fullName>
    </recommendedName>
</protein>
<dbReference type="GO" id="GO:0016020">
    <property type="term" value="C:membrane"/>
    <property type="evidence" value="ECO:0007669"/>
    <property type="project" value="UniProtKB-SubCell"/>
</dbReference>
<dbReference type="InterPro" id="IPR045069">
    <property type="entry name" value="MATE_euk"/>
</dbReference>
<keyword evidence="9" id="KW-1185">Reference proteome</keyword>
<evidence type="ECO:0000313" key="9">
    <source>
        <dbReference type="Proteomes" id="UP000230066"/>
    </source>
</evidence>
<proteinExistence type="inferred from homology"/>
<keyword evidence="3 6" id="KW-0812">Transmembrane</keyword>
<evidence type="ECO:0000256" key="7">
    <source>
        <dbReference type="SAM" id="MobiDB-lite"/>
    </source>
</evidence>